<dbReference type="Gene3D" id="3.40.50.720">
    <property type="entry name" value="NAD(P)-binding Rossmann-like Domain"/>
    <property type="match status" value="1"/>
</dbReference>
<dbReference type="InterPro" id="IPR002347">
    <property type="entry name" value="SDR_fam"/>
</dbReference>
<dbReference type="InterPro" id="IPR020904">
    <property type="entry name" value="Sc_DH/Rdtase_CS"/>
</dbReference>
<dbReference type="PRINTS" id="PR00080">
    <property type="entry name" value="SDRFAMILY"/>
</dbReference>
<accession>A0A101KV98</accession>
<evidence type="ECO:0000313" key="6">
    <source>
        <dbReference type="Proteomes" id="UP000053176"/>
    </source>
</evidence>
<evidence type="ECO:0000313" key="5">
    <source>
        <dbReference type="EMBL" id="KUM27494.1"/>
    </source>
</evidence>
<comment type="similarity">
    <text evidence="1 4">Belongs to the short-chain dehydrogenases/reductases (SDR) family.</text>
</comment>
<comment type="caution">
    <text evidence="5">The sequence shown here is derived from an EMBL/GenBank/DDBJ whole genome shotgun (WGS) entry which is preliminary data.</text>
</comment>
<dbReference type="Proteomes" id="UP000053176">
    <property type="component" value="Unassembled WGS sequence"/>
</dbReference>
<dbReference type="CDD" id="cd05233">
    <property type="entry name" value="SDR_c"/>
    <property type="match status" value="1"/>
</dbReference>
<dbReference type="PRINTS" id="PR00081">
    <property type="entry name" value="GDHRDH"/>
</dbReference>
<keyword evidence="2" id="KW-0521">NADP</keyword>
<dbReference type="PANTHER" id="PTHR43618:SF12">
    <property type="entry name" value="OXIDOREDUCTASE, SHORT-CHAIN DEHYDROGENASE_REDUCTASE FAMILY (AFU_ORTHOLOGUE AFUA_1G14540)"/>
    <property type="match status" value="1"/>
</dbReference>
<evidence type="ECO:0000256" key="2">
    <source>
        <dbReference type="ARBA" id="ARBA00022857"/>
    </source>
</evidence>
<dbReference type="InterPro" id="IPR036291">
    <property type="entry name" value="NAD(P)-bd_dom_sf"/>
</dbReference>
<protein>
    <submittedName>
        <fullName evidence="5">Oxidoreductase</fullName>
    </submittedName>
</protein>
<dbReference type="GO" id="GO:0016491">
    <property type="term" value="F:oxidoreductase activity"/>
    <property type="evidence" value="ECO:0007669"/>
    <property type="project" value="UniProtKB-KW"/>
</dbReference>
<evidence type="ECO:0000256" key="1">
    <source>
        <dbReference type="ARBA" id="ARBA00006484"/>
    </source>
</evidence>
<dbReference type="EMBL" id="LPWA01000090">
    <property type="protein sequence ID" value="KUM27494.1"/>
    <property type="molecule type" value="Genomic_DNA"/>
</dbReference>
<sequence>MISFNLTGKAALVTGGASGIGLEAARIMAKAGAKVAINYLPADERGEAALAAFRKEGLDVIGAPGDVGDAGQAKAMVLEAVAKLGRLDLLVNNAGIPGVKVPVPINDLDGITEELWASLLNVNLMSVFRCSKAAAPALKAAKGSIVNTASIAGFGAVASTIAYSGSKAAVINLTKNLARALAPDVRVNAVAPGVVESSWGIEWSEERRQSTIASTPLKKVCTTADVAELIVYLGFAGALITGQTVAIDGGISI</sequence>
<gene>
    <name evidence="5" type="ORF">AU467_16455</name>
</gene>
<evidence type="ECO:0000256" key="4">
    <source>
        <dbReference type="RuleBase" id="RU000363"/>
    </source>
</evidence>
<organism evidence="5 6">
    <name type="scientific">Rhizobium loti</name>
    <name type="common">Mesorhizobium loti</name>
    <dbReference type="NCBI Taxonomy" id="381"/>
    <lineage>
        <taxon>Bacteria</taxon>
        <taxon>Pseudomonadati</taxon>
        <taxon>Pseudomonadota</taxon>
        <taxon>Alphaproteobacteria</taxon>
        <taxon>Hyphomicrobiales</taxon>
        <taxon>Phyllobacteriaceae</taxon>
        <taxon>Mesorhizobium</taxon>
    </lineage>
</organism>
<dbReference type="PANTHER" id="PTHR43618">
    <property type="entry name" value="7-ALPHA-HYDROXYSTEROID DEHYDROGENASE"/>
    <property type="match status" value="1"/>
</dbReference>
<dbReference type="OrthoDB" id="198783at2"/>
<keyword evidence="3" id="KW-0560">Oxidoreductase</keyword>
<dbReference type="PROSITE" id="PS00061">
    <property type="entry name" value="ADH_SHORT"/>
    <property type="match status" value="1"/>
</dbReference>
<dbReference type="InterPro" id="IPR052178">
    <property type="entry name" value="Sec_Metab_Biosynth_SDR"/>
</dbReference>
<evidence type="ECO:0000256" key="3">
    <source>
        <dbReference type="ARBA" id="ARBA00023002"/>
    </source>
</evidence>
<name>A0A101KV98_RHILI</name>
<dbReference type="AlphaFoldDB" id="A0A101KV98"/>
<reference evidence="5 6" key="1">
    <citation type="submission" date="2015-12" db="EMBL/GenBank/DDBJ databases">
        <title>Draft genome sequence of Mesorhizobium sp. UFLA 01-765, a multitolerant efficient symbiont and plant-growth promoting strain isolated from Zn-mining soil using Leucaena leucocephala as a trap plant.</title>
        <authorList>
            <person name="Rangel W.M."/>
            <person name="Thijs S."/>
            <person name="Longatti S.M."/>
            <person name="Moreira F.M."/>
            <person name="Weyens N."/>
            <person name="Vangronsveld J."/>
            <person name="Van Hamme J.D."/>
            <person name="Bottos E.M."/>
            <person name="Rineau F."/>
        </authorList>
    </citation>
    <scope>NUCLEOTIDE SEQUENCE [LARGE SCALE GENOMIC DNA]</scope>
    <source>
        <strain evidence="5 6">UFLA 01-765</strain>
    </source>
</reference>
<dbReference type="Pfam" id="PF00106">
    <property type="entry name" value="adh_short"/>
    <property type="match status" value="1"/>
</dbReference>
<dbReference type="FunFam" id="3.40.50.720:FF:000084">
    <property type="entry name" value="Short-chain dehydrogenase reductase"/>
    <property type="match status" value="1"/>
</dbReference>
<proteinExistence type="inferred from homology"/>
<dbReference type="SUPFAM" id="SSF51735">
    <property type="entry name" value="NAD(P)-binding Rossmann-fold domains"/>
    <property type="match status" value="1"/>
</dbReference>